<evidence type="ECO:0000256" key="1">
    <source>
        <dbReference type="SAM" id="MobiDB-lite"/>
    </source>
</evidence>
<dbReference type="PROSITE" id="PS50191">
    <property type="entry name" value="CRAL_TRIO"/>
    <property type="match status" value="1"/>
</dbReference>
<feature type="compositionally biased region" description="Basic residues" evidence="1">
    <location>
        <begin position="1"/>
        <end position="15"/>
    </location>
</feature>
<sequence>MGRGTKSKSKSKSKSNKNNGISRPTSGNGNAHVTDNNDTNHKTKTKKRHVTFHLSAEKNNLRKSATAKNGNAGSMVIRMQPETAAAAAAARPKQTWLQTCLLLSVLFITLPRLVYRVTNMYCGEGEEECQQRRASFVGGGSILMCRMAYVAIETYTRYMPGSRFMLGISDYGQDRASHDDSKSPLHGSNGESSSSSSPSAGGDDLRRGIIQRVVDRHRRKRKARALSKNKPPVQSDGITHHHHHPLKHVLEGALVFSHWKKRQQQSQQHLQPAQQQSITMESVPIDWKTWKYAMSDDFDLTSQQIALIKELAQRVLLSSKHPYITQDIVEEKAIPPLNTTTTNTTIKSFSERVDSVPWGGVYDQDFTRWWPRRDDSKVQAMGGGSNIPKVSTLSEGGRLLAAYLKIMKWPEDLHVKFPFKLCSKGCNSEIAVLHTLEWREKYLPWCMSPDSIQYNKNGFIYHRGHSRPGRQQRLEAEHTKDMTYFNNAGHSMVWYRPGRATLENPELYIRALIHTLEAAVADSLLRNRGEIGRFNLVLDCNGIGTRSIPGMSYVKKLFAFLQDHFPDRLGVLLLANFVRRGANGDEYGVALHDVKAKIHVIPADEEKRKQMLTQFIDLEHVPDWVGGNDDYVFDMKDYYYGSVGGSDKCILSEDKITEYLVTMPYHA</sequence>
<dbReference type="Pfam" id="PF00650">
    <property type="entry name" value="CRAL_TRIO"/>
    <property type="match status" value="1"/>
</dbReference>
<dbReference type="Gene3D" id="3.40.525.10">
    <property type="entry name" value="CRAL-TRIO lipid binding domain"/>
    <property type="match status" value="1"/>
</dbReference>
<dbReference type="InterPro" id="IPR001251">
    <property type="entry name" value="CRAL-TRIO_dom"/>
</dbReference>
<feature type="domain" description="CRAL-TRIO" evidence="2">
    <location>
        <begin position="470"/>
        <end position="633"/>
    </location>
</feature>
<feature type="compositionally biased region" description="Basic residues" evidence="1">
    <location>
        <begin position="42"/>
        <end position="51"/>
    </location>
</feature>
<feature type="compositionally biased region" description="Basic residues" evidence="1">
    <location>
        <begin position="215"/>
        <end position="227"/>
    </location>
</feature>
<dbReference type="AlphaFoldDB" id="A0ABD3P7I6"/>
<organism evidence="3 4">
    <name type="scientific">Cyclotella cryptica</name>
    <dbReference type="NCBI Taxonomy" id="29204"/>
    <lineage>
        <taxon>Eukaryota</taxon>
        <taxon>Sar</taxon>
        <taxon>Stramenopiles</taxon>
        <taxon>Ochrophyta</taxon>
        <taxon>Bacillariophyta</taxon>
        <taxon>Coscinodiscophyceae</taxon>
        <taxon>Thalassiosirophycidae</taxon>
        <taxon>Stephanodiscales</taxon>
        <taxon>Stephanodiscaceae</taxon>
        <taxon>Cyclotella</taxon>
    </lineage>
</organism>
<protein>
    <recommendedName>
        <fullName evidence="2">CRAL-TRIO domain-containing protein</fullName>
    </recommendedName>
</protein>
<feature type="compositionally biased region" description="Basic and acidic residues" evidence="1">
    <location>
        <begin position="173"/>
        <end position="183"/>
    </location>
</feature>
<feature type="compositionally biased region" description="Polar residues" evidence="1">
    <location>
        <begin position="20"/>
        <end position="31"/>
    </location>
</feature>
<feature type="region of interest" description="Disordered" evidence="1">
    <location>
        <begin position="1"/>
        <end position="70"/>
    </location>
</feature>
<evidence type="ECO:0000313" key="4">
    <source>
        <dbReference type="Proteomes" id="UP001516023"/>
    </source>
</evidence>
<dbReference type="PANTHER" id="PTHR45824">
    <property type="entry name" value="GH16843P"/>
    <property type="match status" value="1"/>
</dbReference>
<dbReference type="SMART" id="SM00516">
    <property type="entry name" value="SEC14"/>
    <property type="match status" value="1"/>
</dbReference>
<dbReference type="Proteomes" id="UP001516023">
    <property type="component" value="Unassembled WGS sequence"/>
</dbReference>
<dbReference type="InterPro" id="IPR036865">
    <property type="entry name" value="CRAL-TRIO_dom_sf"/>
</dbReference>
<evidence type="ECO:0000313" key="3">
    <source>
        <dbReference type="EMBL" id="KAL3784239.1"/>
    </source>
</evidence>
<dbReference type="SUPFAM" id="SSF52087">
    <property type="entry name" value="CRAL/TRIO domain"/>
    <property type="match status" value="1"/>
</dbReference>
<accession>A0ABD3P7I6</accession>
<gene>
    <name evidence="3" type="ORF">HJC23_013526</name>
</gene>
<dbReference type="CDD" id="cd00170">
    <property type="entry name" value="SEC14"/>
    <property type="match status" value="1"/>
</dbReference>
<keyword evidence="4" id="KW-1185">Reference proteome</keyword>
<name>A0ABD3P7I6_9STRA</name>
<proteinExistence type="predicted"/>
<feature type="region of interest" description="Disordered" evidence="1">
    <location>
        <begin position="173"/>
        <end position="242"/>
    </location>
</feature>
<dbReference type="PANTHER" id="PTHR45824:SF29">
    <property type="entry name" value="GH16843P"/>
    <property type="match status" value="1"/>
</dbReference>
<comment type="caution">
    <text evidence="3">The sequence shown here is derived from an EMBL/GenBank/DDBJ whole genome shotgun (WGS) entry which is preliminary data.</text>
</comment>
<dbReference type="InterPro" id="IPR052578">
    <property type="entry name" value="PI_Transfer_CRAL-TRIO"/>
</dbReference>
<reference evidence="3 4" key="1">
    <citation type="journal article" date="2020" name="G3 (Bethesda)">
        <title>Improved Reference Genome for Cyclotella cryptica CCMP332, a Model for Cell Wall Morphogenesis, Salinity Adaptation, and Lipid Production in Diatoms (Bacillariophyta).</title>
        <authorList>
            <person name="Roberts W.R."/>
            <person name="Downey K.M."/>
            <person name="Ruck E.C."/>
            <person name="Traller J.C."/>
            <person name="Alverson A.J."/>
        </authorList>
    </citation>
    <scope>NUCLEOTIDE SEQUENCE [LARGE SCALE GENOMIC DNA]</scope>
    <source>
        <strain evidence="3 4">CCMP332</strain>
    </source>
</reference>
<evidence type="ECO:0000259" key="2">
    <source>
        <dbReference type="PROSITE" id="PS50191"/>
    </source>
</evidence>
<feature type="compositionally biased region" description="Low complexity" evidence="1">
    <location>
        <begin position="187"/>
        <end position="202"/>
    </location>
</feature>
<dbReference type="EMBL" id="JABMIG020000240">
    <property type="protein sequence ID" value="KAL3784239.1"/>
    <property type="molecule type" value="Genomic_DNA"/>
</dbReference>